<name>A0A5J5B7I4_9ASTE</name>
<sequence>MFCDPVDSNSKVKTGWLNADLVGAKCGSARATVNAKGCCGCRLGTTSCFCDTAAGDASSDEGSPCFVPFVKAKKGTVLRMSAIRFLEDSDDFEGGAKSHLHVLVGNSDSEVVPKATMNMSGGIQTRDLILEN</sequence>
<accession>A0A5J5B7I4</accession>
<evidence type="ECO:0000313" key="2">
    <source>
        <dbReference type="Proteomes" id="UP000325577"/>
    </source>
</evidence>
<proteinExistence type="predicted"/>
<keyword evidence="2" id="KW-1185">Reference proteome</keyword>
<gene>
    <name evidence="1" type="ORF">F0562_028105</name>
</gene>
<dbReference type="AlphaFoldDB" id="A0A5J5B7I4"/>
<evidence type="ECO:0000313" key="1">
    <source>
        <dbReference type="EMBL" id="KAA8538524.1"/>
    </source>
</evidence>
<protein>
    <submittedName>
        <fullName evidence="1">Uncharacterized protein</fullName>
    </submittedName>
</protein>
<reference evidence="1 2" key="1">
    <citation type="submission" date="2019-09" db="EMBL/GenBank/DDBJ databases">
        <title>A chromosome-level genome assembly of the Chinese tupelo Nyssa sinensis.</title>
        <authorList>
            <person name="Yang X."/>
            <person name="Kang M."/>
            <person name="Yang Y."/>
            <person name="Xiong H."/>
            <person name="Wang M."/>
            <person name="Zhang Z."/>
            <person name="Wang Z."/>
            <person name="Wu H."/>
            <person name="Ma T."/>
            <person name="Liu J."/>
            <person name="Xi Z."/>
        </authorList>
    </citation>
    <scope>NUCLEOTIDE SEQUENCE [LARGE SCALE GENOMIC DNA]</scope>
    <source>
        <strain evidence="1">J267</strain>
        <tissue evidence="1">Leaf</tissue>
    </source>
</reference>
<organism evidence="1 2">
    <name type="scientific">Nyssa sinensis</name>
    <dbReference type="NCBI Taxonomy" id="561372"/>
    <lineage>
        <taxon>Eukaryota</taxon>
        <taxon>Viridiplantae</taxon>
        <taxon>Streptophyta</taxon>
        <taxon>Embryophyta</taxon>
        <taxon>Tracheophyta</taxon>
        <taxon>Spermatophyta</taxon>
        <taxon>Magnoliopsida</taxon>
        <taxon>eudicotyledons</taxon>
        <taxon>Gunneridae</taxon>
        <taxon>Pentapetalae</taxon>
        <taxon>asterids</taxon>
        <taxon>Cornales</taxon>
        <taxon>Nyssaceae</taxon>
        <taxon>Nyssa</taxon>
    </lineage>
</organism>
<dbReference type="Proteomes" id="UP000325577">
    <property type="component" value="Linkage Group LG15"/>
</dbReference>
<dbReference type="EMBL" id="CM018038">
    <property type="protein sequence ID" value="KAA8538524.1"/>
    <property type="molecule type" value="Genomic_DNA"/>
</dbReference>